<dbReference type="InterPro" id="IPR047259">
    <property type="entry name" value="QUIRKY-like"/>
</dbReference>
<keyword evidence="2" id="KW-0812">Transmembrane</keyword>
<dbReference type="STRING" id="157652.A0A371HHL6"/>
<dbReference type="EMBL" id="QJKJ01002586">
    <property type="protein sequence ID" value="RDY02194.1"/>
    <property type="molecule type" value="Genomic_DNA"/>
</dbReference>
<proteinExistence type="predicted"/>
<organism evidence="4 5">
    <name type="scientific">Mucuna pruriens</name>
    <name type="common">Velvet bean</name>
    <name type="synonym">Dolichos pruriens</name>
    <dbReference type="NCBI Taxonomy" id="157652"/>
    <lineage>
        <taxon>Eukaryota</taxon>
        <taxon>Viridiplantae</taxon>
        <taxon>Streptophyta</taxon>
        <taxon>Embryophyta</taxon>
        <taxon>Tracheophyta</taxon>
        <taxon>Spermatophyta</taxon>
        <taxon>Magnoliopsida</taxon>
        <taxon>eudicotyledons</taxon>
        <taxon>Gunneridae</taxon>
        <taxon>Pentapetalae</taxon>
        <taxon>rosids</taxon>
        <taxon>fabids</taxon>
        <taxon>Fabales</taxon>
        <taxon>Fabaceae</taxon>
        <taxon>Papilionoideae</taxon>
        <taxon>50 kb inversion clade</taxon>
        <taxon>NPAAA clade</taxon>
        <taxon>indigoferoid/millettioid clade</taxon>
        <taxon>Phaseoleae</taxon>
        <taxon>Mucuna</taxon>
    </lineage>
</organism>
<evidence type="ECO:0000259" key="3">
    <source>
        <dbReference type="Pfam" id="PF08372"/>
    </source>
</evidence>
<evidence type="ECO:0000256" key="2">
    <source>
        <dbReference type="SAM" id="Phobius"/>
    </source>
</evidence>
<dbReference type="PANTHER" id="PTHR31425">
    <property type="entry name" value="PHOSPHORIBOSYLANTHRANILATE TRANSFERASE ISOFORM 1"/>
    <property type="match status" value="1"/>
</dbReference>
<protein>
    <submittedName>
        <fullName evidence="4">FT-interacting protein 1</fullName>
    </submittedName>
</protein>
<comment type="caution">
    <text evidence="4">The sequence shown here is derived from an EMBL/GenBank/DDBJ whole genome shotgun (WGS) entry which is preliminary data.</text>
</comment>
<accession>A0A371HHL6</accession>
<evidence type="ECO:0000313" key="5">
    <source>
        <dbReference type="Proteomes" id="UP000257109"/>
    </source>
</evidence>
<feature type="non-terminal residue" evidence="4">
    <location>
        <position position="1"/>
    </location>
</feature>
<evidence type="ECO:0000256" key="1">
    <source>
        <dbReference type="ARBA" id="ARBA00022737"/>
    </source>
</evidence>
<dbReference type="OrthoDB" id="67700at2759"/>
<feature type="transmembrane region" description="Helical" evidence="2">
    <location>
        <begin position="220"/>
        <end position="238"/>
    </location>
</feature>
<feature type="transmembrane region" description="Helical" evidence="2">
    <location>
        <begin position="28"/>
        <end position="48"/>
    </location>
</feature>
<keyword evidence="2" id="KW-1133">Transmembrane helix</keyword>
<dbReference type="PANTHER" id="PTHR31425:SF31">
    <property type="entry name" value="ANTHRANILATE PHOSPHORIBOSYLTRANSFERASE-LIKE PROTEIN"/>
    <property type="match status" value="1"/>
</dbReference>
<dbReference type="Pfam" id="PF08372">
    <property type="entry name" value="PRT_C"/>
    <property type="match status" value="1"/>
</dbReference>
<feature type="transmembrane region" description="Helical" evidence="2">
    <location>
        <begin position="244"/>
        <end position="261"/>
    </location>
</feature>
<dbReference type="Proteomes" id="UP000257109">
    <property type="component" value="Unassembled WGS sequence"/>
</dbReference>
<keyword evidence="2" id="KW-0472">Membrane</keyword>
<sequence length="333" mass="38528">MIKDNDPHAQEPKDVVMINRDDDLKPQINLEIMCIFCNLLLLLLLLYSNFDMVAKTLRIVGAESFTVITIAVFDNCELDANSRVRGARDATMGKIRIRLSTLDNDKVHKHCYPLVGLQPSWVKKIGEIHLAVRFSWLFPLAMCQSYMSPLLPRHHHDFPLNQPALIIPQRLSRAEPPLREEVVYYMLDFRPSMWSKRKQGHSLIGDFVAFWKWLEDIRNWKKPFTTLLFNFVCFLMILFYQKRIFPLVILFLLCVVLKRYLKRPRHLCHTDATLCGADVATPEDIEELDMFPTQLGGEPLTRRYDRLTIVATNAQKLANGLATLGEMLQAVTC</sequence>
<dbReference type="AlphaFoldDB" id="A0A371HHL6"/>
<evidence type="ECO:0000313" key="4">
    <source>
        <dbReference type="EMBL" id="RDY02194.1"/>
    </source>
</evidence>
<reference evidence="4" key="1">
    <citation type="submission" date="2018-05" db="EMBL/GenBank/DDBJ databases">
        <title>Draft genome of Mucuna pruriens seed.</title>
        <authorList>
            <person name="Nnadi N.E."/>
            <person name="Vos R."/>
            <person name="Hasami M.H."/>
            <person name="Devisetty U.K."/>
            <person name="Aguiy J.C."/>
        </authorList>
    </citation>
    <scope>NUCLEOTIDE SEQUENCE [LARGE SCALE GENOMIC DNA]</scope>
    <source>
        <strain evidence="4">JCA_2017</strain>
    </source>
</reference>
<gene>
    <name evidence="4" type="primary">FTIP1</name>
    <name evidence="4" type="ORF">CR513_14388</name>
</gene>
<name>A0A371HHL6_MUCPR</name>
<keyword evidence="1" id="KW-0677">Repeat</keyword>
<dbReference type="InterPro" id="IPR013583">
    <property type="entry name" value="MCTP_C"/>
</dbReference>
<feature type="domain" description="Multiple C2" evidence="3">
    <location>
        <begin position="246"/>
        <end position="331"/>
    </location>
</feature>
<keyword evidence="5" id="KW-1185">Reference proteome</keyword>